<sequence length="132" mass="13936">MPTAQALVAVAAQNRREVSDHAGRCRRFLLYRVDGAEIGAPELVELEAGQAFHDAPADRPHPLDGVDVLIGASMGDGLVAKLAARGIRATTTTDRDPQIAVARYVAGELPHRSLPPPMPRAGHGCACGCQHD</sequence>
<evidence type="ECO:0000313" key="3">
    <source>
        <dbReference type="EMBL" id="TCO97994.1"/>
    </source>
</evidence>
<accession>A0A4R2LZW3</accession>
<feature type="domain" description="Dinitrogenase iron-molybdenum cofactor biosynthesis" evidence="2">
    <location>
        <begin position="16"/>
        <end position="105"/>
    </location>
</feature>
<evidence type="ECO:0000313" key="4">
    <source>
        <dbReference type="Proteomes" id="UP000295106"/>
    </source>
</evidence>
<protein>
    <submittedName>
        <fullName evidence="3">Putative Fe-Mo cluster-binding NifX family protein</fullName>
    </submittedName>
</protein>
<reference evidence="3 4" key="1">
    <citation type="submission" date="2019-03" db="EMBL/GenBank/DDBJ databases">
        <title>Genomic Encyclopedia of Type Strains, Phase IV (KMG-IV): sequencing the most valuable type-strain genomes for metagenomic binning, comparative biology and taxonomic classification.</title>
        <authorList>
            <person name="Goeker M."/>
        </authorList>
    </citation>
    <scope>NUCLEOTIDE SEQUENCE [LARGE SCALE GENOMIC DNA]</scope>
    <source>
        <strain evidence="3 4">DSM 1709</strain>
    </source>
</reference>
<comment type="caution">
    <text evidence="3">The sequence shown here is derived from an EMBL/GenBank/DDBJ whole genome shotgun (WGS) entry which is preliminary data.</text>
</comment>
<dbReference type="EMBL" id="SLXD01000019">
    <property type="protein sequence ID" value="TCO97994.1"/>
    <property type="molecule type" value="Genomic_DNA"/>
</dbReference>
<dbReference type="InterPro" id="IPR003731">
    <property type="entry name" value="Di-Nase_FeMo-co_biosynth"/>
</dbReference>
<dbReference type="InterPro" id="IPR036105">
    <property type="entry name" value="DiNase_FeMo-co_biosyn_sf"/>
</dbReference>
<keyword evidence="1" id="KW-0535">Nitrogen fixation</keyword>
<dbReference type="AlphaFoldDB" id="A0A4R2LZW3"/>
<evidence type="ECO:0000256" key="1">
    <source>
        <dbReference type="ARBA" id="ARBA00023231"/>
    </source>
</evidence>
<dbReference type="Pfam" id="PF02579">
    <property type="entry name" value="Nitro_FeMo-Co"/>
    <property type="match status" value="1"/>
</dbReference>
<evidence type="ECO:0000259" key="2">
    <source>
        <dbReference type="Pfam" id="PF02579"/>
    </source>
</evidence>
<organism evidence="3 4">
    <name type="scientific">Rubrivivax gelatinosus</name>
    <name type="common">Rhodocyclus gelatinosus</name>
    <name type="synonym">Rhodopseudomonas gelatinosa</name>
    <dbReference type="NCBI Taxonomy" id="28068"/>
    <lineage>
        <taxon>Bacteria</taxon>
        <taxon>Pseudomonadati</taxon>
        <taxon>Pseudomonadota</taxon>
        <taxon>Betaproteobacteria</taxon>
        <taxon>Burkholderiales</taxon>
        <taxon>Sphaerotilaceae</taxon>
        <taxon>Rubrivivax</taxon>
    </lineage>
</organism>
<gene>
    <name evidence="3" type="ORF">EV684_11923</name>
</gene>
<dbReference type="GeneID" id="99686460"/>
<name>A0A4R2LZW3_RUBGE</name>
<dbReference type="SUPFAM" id="SSF53146">
    <property type="entry name" value="Nitrogenase accessory factor-like"/>
    <property type="match status" value="1"/>
</dbReference>
<dbReference type="RefSeq" id="WP_165908566.1">
    <property type="nucleotide sequence ID" value="NZ_CP181386.1"/>
</dbReference>
<dbReference type="Proteomes" id="UP000295106">
    <property type="component" value="Unassembled WGS sequence"/>
</dbReference>
<proteinExistence type="predicted"/>
<dbReference type="Gene3D" id="3.30.420.130">
    <property type="entry name" value="Dinitrogenase iron-molybdenum cofactor biosynthesis domain"/>
    <property type="match status" value="1"/>
</dbReference>